<dbReference type="AlphaFoldDB" id="A0A0A9DF06"/>
<protein>
    <submittedName>
        <fullName evidence="1">Uncharacterized protein</fullName>
    </submittedName>
</protein>
<name>A0A0A9DF06_ARUDO</name>
<dbReference type="EMBL" id="GBRH01215548">
    <property type="protein sequence ID" value="JAD82347.1"/>
    <property type="molecule type" value="Transcribed_RNA"/>
</dbReference>
<organism evidence="1">
    <name type="scientific">Arundo donax</name>
    <name type="common">Giant reed</name>
    <name type="synonym">Donax arundinaceus</name>
    <dbReference type="NCBI Taxonomy" id="35708"/>
    <lineage>
        <taxon>Eukaryota</taxon>
        <taxon>Viridiplantae</taxon>
        <taxon>Streptophyta</taxon>
        <taxon>Embryophyta</taxon>
        <taxon>Tracheophyta</taxon>
        <taxon>Spermatophyta</taxon>
        <taxon>Magnoliopsida</taxon>
        <taxon>Liliopsida</taxon>
        <taxon>Poales</taxon>
        <taxon>Poaceae</taxon>
        <taxon>PACMAD clade</taxon>
        <taxon>Arundinoideae</taxon>
        <taxon>Arundineae</taxon>
        <taxon>Arundo</taxon>
    </lineage>
</organism>
<sequence length="54" mass="6522">MLAYLHLEIHFMYPQIFTFCTSSSNTRQVFYNIQKTYDHPKFLTTKADGIYFSY</sequence>
<evidence type="ECO:0000313" key="1">
    <source>
        <dbReference type="EMBL" id="JAD82347.1"/>
    </source>
</evidence>
<proteinExistence type="predicted"/>
<reference evidence="1" key="1">
    <citation type="submission" date="2014-09" db="EMBL/GenBank/DDBJ databases">
        <authorList>
            <person name="Magalhaes I.L.F."/>
            <person name="Oliveira U."/>
            <person name="Santos F.R."/>
            <person name="Vidigal T.H.D.A."/>
            <person name="Brescovit A.D."/>
            <person name="Santos A.J."/>
        </authorList>
    </citation>
    <scope>NUCLEOTIDE SEQUENCE</scope>
    <source>
        <tissue evidence="1">Shoot tissue taken approximately 20 cm above the soil surface</tissue>
    </source>
</reference>
<reference evidence="1" key="2">
    <citation type="journal article" date="2015" name="Data Brief">
        <title>Shoot transcriptome of the giant reed, Arundo donax.</title>
        <authorList>
            <person name="Barrero R.A."/>
            <person name="Guerrero F.D."/>
            <person name="Moolhuijzen P."/>
            <person name="Goolsby J.A."/>
            <person name="Tidwell J."/>
            <person name="Bellgard S.E."/>
            <person name="Bellgard M.I."/>
        </authorList>
    </citation>
    <scope>NUCLEOTIDE SEQUENCE</scope>
    <source>
        <tissue evidence="1">Shoot tissue taken approximately 20 cm above the soil surface</tissue>
    </source>
</reference>
<accession>A0A0A9DF06</accession>